<organism evidence="7 8">
    <name type="scientific">Glycomyces harbinensis</name>
    <dbReference type="NCBI Taxonomy" id="58114"/>
    <lineage>
        <taxon>Bacteria</taxon>
        <taxon>Bacillati</taxon>
        <taxon>Actinomycetota</taxon>
        <taxon>Actinomycetes</taxon>
        <taxon>Glycomycetales</taxon>
        <taxon>Glycomycetaceae</taxon>
        <taxon>Glycomyces</taxon>
    </lineage>
</organism>
<dbReference type="GO" id="GO:0016616">
    <property type="term" value="F:oxidoreductase activity, acting on the CH-OH group of donors, NAD or NADP as acceptor"/>
    <property type="evidence" value="ECO:0007669"/>
    <property type="project" value="InterPro"/>
</dbReference>
<evidence type="ECO:0000313" key="7">
    <source>
        <dbReference type="EMBL" id="SDE17684.1"/>
    </source>
</evidence>
<keyword evidence="4" id="KW-0520">NAD</keyword>
<dbReference type="PROSITE" id="PS00671">
    <property type="entry name" value="D_2_HYDROXYACID_DH_3"/>
    <property type="match status" value="1"/>
</dbReference>
<dbReference type="InterPro" id="IPR015878">
    <property type="entry name" value="Ado_hCys_hydrolase_NAD-bd"/>
</dbReference>
<gene>
    <name evidence="7" type="ORF">SAMN05216270_114122</name>
</gene>
<comment type="similarity">
    <text evidence="1 5">Belongs to the D-isomer specific 2-hydroxyacid dehydrogenase family.</text>
</comment>
<dbReference type="GO" id="GO:0008652">
    <property type="term" value="P:amino acid biosynthetic process"/>
    <property type="evidence" value="ECO:0007669"/>
    <property type="project" value="UniProtKB-KW"/>
</dbReference>
<dbReference type="Pfam" id="PF02826">
    <property type="entry name" value="2-Hacid_dh_C"/>
    <property type="match status" value="1"/>
</dbReference>
<dbReference type="CDD" id="cd12172">
    <property type="entry name" value="PGDH_like_2"/>
    <property type="match status" value="1"/>
</dbReference>
<dbReference type="InterPro" id="IPR029752">
    <property type="entry name" value="D-isomer_DH_CS1"/>
</dbReference>
<accession>A0A1G7AS08</accession>
<dbReference type="InterPro" id="IPR050857">
    <property type="entry name" value="D-2-hydroxyacid_DH"/>
</dbReference>
<dbReference type="STRING" id="58114.SAMN05216270_114122"/>
<dbReference type="InterPro" id="IPR036291">
    <property type="entry name" value="NAD(P)-bd_dom_sf"/>
</dbReference>
<evidence type="ECO:0000256" key="1">
    <source>
        <dbReference type="ARBA" id="ARBA00005854"/>
    </source>
</evidence>
<sequence length="319" mass="32488">MRVLVTTPSFGAQSPDPWTVLADAGIEAVRPAAPHPLDAATLAREAEGCDALIVGLDDVRGAVLASPTLKAVAKHGVGTDNIDLDAAAAQGITVLNAPGANSGGVADLTLALILAVARRLPEADASCRAGEWRRFPGLELAGKTLAILGYGRIGRAVASRAKAFGLQVVAYDPYLPPESFGEHVRRADLAEALAAADIVSLHLPGGGAPILDRAALESLRDGAIVVNAARGDLVDETALAAMLHSGHIGGAALDATAVEPLPADSPLLTAPNLVLTPHIGAQTDLANRAMGTAVAEDVVRVLRGEKPRNPVPPKEGTTA</sequence>
<dbReference type="PROSITE" id="PS00065">
    <property type="entry name" value="D_2_HYDROXYACID_DH_1"/>
    <property type="match status" value="1"/>
</dbReference>
<dbReference type="RefSeq" id="WP_091039391.1">
    <property type="nucleotide sequence ID" value="NZ_FNAD01000014.1"/>
</dbReference>
<keyword evidence="8" id="KW-1185">Reference proteome</keyword>
<dbReference type="PANTHER" id="PTHR42789:SF1">
    <property type="entry name" value="D-ISOMER SPECIFIC 2-HYDROXYACID DEHYDROGENASE FAMILY PROTEIN (AFU_ORTHOLOGUE AFUA_6G10090)"/>
    <property type="match status" value="1"/>
</dbReference>
<dbReference type="SUPFAM" id="SSF52283">
    <property type="entry name" value="Formate/glycerate dehydrogenase catalytic domain-like"/>
    <property type="match status" value="1"/>
</dbReference>
<dbReference type="OrthoDB" id="117809at2"/>
<keyword evidence="3 5" id="KW-0560">Oxidoreductase</keyword>
<feature type="domain" description="S-adenosyl-L-homocysteine hydrolase NAD binding" evidence="6">
    <location>
        <begin position="133"/>
        <end position="293"/>
    </location>
</feature>
<dbReference type="AlphaFoldDB" id="A0A1G7AS08"/>
<dbReference type="Gene3D" id="3.40.50.720">
    <property type="entry name" value="NAD(P)-binding Rossmann-like Domain"/>
    <property type="match status" value="2"/>
</dbReference>
<evidence type="ECO:0000256" key="4">
    <source>
        <dbReference type="ARBA" id="ARBA00023027"/>
    </source>
</evidence>
<dbReference type="EMBL" id="FNAD01000014">
    <property type="protein sequence ID" value="SDE17684.1"/>
    <property type="molecule type" value="Genomic_DNA"/>
</dbReference>
<evidence type="ECO:0000256" key="2">
    <source>
        <dbReference type="ARBA" id="ARBA00022605"/>
    </source>
</evidence>
<keyword evidence="2" id="KW-0028">Amino-acid biosynthesis</keyword>
<name>A0A1G7AS08_9ACTN</name>
<dbReference type="Pfam" id="PF00389">
    <property type="entry name" value="2-Hacid_dh"/>
    <property type="match status" value="1"/>
</dbReference>
<dbReference type="SUPFAM" id="SSF51735">
    <property type="entry name" value="NAD(P)-binding Rossmann-fold domains"/>
    <property type="match status" value="1"/>
</dbReference>
<evidence type="ECO:0000313" key="8">
    <source>
        <dbReference type="Proteomes" id="UP000198949"/>
    </source>
</evidence>
<protein>
    <submittedName>
        <fullName evidence="7">D-3-phosphoglycerate dehydrogenase</fullName>
    </submittedName>
</protein>
<proteinExistence type="inferred from homology"/>
<evidence type="ECO:0000259" key="6">
    <source>
        <dbReference type="SMART" id="SM00997"/>
    </source>
</evidence>
<dbReference type="PANTHER" id="PTHR42789">
    <property type="entry name" value="D-ISOMER SPECIFIC 2-HYDROXYACID DEHYDROGENASE FAMILY PROTEIN (AFU_ORTHOLOGUE AFUA_6G10090)"/>
    <property type="match status" value="1"/>
</dbReference>
<dbReference type="GO" id="GO:0051287">
    <property type="term" value="F:NAD binding"/>
    <property type="evidence" value="ECO:0007669"/>
    <property type="project" value="InterPro"/>
</dbReference>
<dbReference type="InterPro" id="IPR006139">
    <property type="entry name" value="D-isomer_2_OHA_DH_cat_dom"/>
</dbReference>
<evidence type="ECO:0000256" key="3">
    <source>
        <dbReference type="ARBA" id="ARBA00023002"/>
    </source>
</evidence>
<dbReference type="Proteomes" id="UP000198949">
    <property type="component" value="Unassembled WGS sequence"/>
</dbReference>
<dbReference type="InterPro" id="IPR006140">
    <property type="entry name" value="D-isomer_DH_NAD-bd"/>
</dbReference>
<reference evidence="8" key="1">
    <citation type="submission" date="2016-10" db="EMBL/GenBank/DDBJ databases">
        <authorList>
            <person name="Varghese N."/>
            <person name="Submissions S."/>
        </authorList>
    </citation>
    <scope>NUCLEOTIDE SEQUENCE [LARGE SCALE GENOMIC DNA]</scope>
    <source>
        <strain evidence="8">CGMCC 4.3516</strain>
    </source>
</reference>
<evidence type="ECO:0000256" key="5">
    <source>
        <dbReference type="RuleBase" id="RU003719"/>
    </source>
</evidence>
<dbReference type="InterPro" id="IPR029753">
    <property type="entry name" value="D-isomer_DH_CS"/>
</dbReference>
<dbReference type="SMART" id="SM00997">
    <property type="entry name" value="AdoHcyase_NAD"/>
    <property type="match status" value="1"/>
</dbReference>